<evidence type="ECO:0000256" key="3">
    <source>
        <dbReference type="HAMAP-Rule" id="MF_01257"/>
    </source>
</evidence>
<comment type="subunit">
    <text evidence="3">Homodimer.</text>
</comment>
<comment type="caution">
    <text evidence="4">The sequence shown here is derived from an EMBL/GenBank/DDBJ whole genome shotgun (WGS) entry which is preliminary data.</text>
</comment>
<dbReference type="UniPathway" id="UPA00071"/>
<reference evidence="4 5" key="1">
    <citation type="submission" date="2016-04" db="EMBL/GenBank/DDBJ databases">
        <title>Genome sequence of Methanobrevibacter cuticularis DSM 11139.</title>
        <authorList>
            <person name="Poehlein A."/>
            <person name="Seedorf H."/>
            <person name="Daniel R."/>
        </authorList>
    </citation>
    <scope>NUCLEOTIDE SEQUENCE [LARGE SCALE GENOMIC DNA]</scope>
    <source>
        <strain evidence="4 5">DSM 11139</strain>
    </source>
</reference>
<dbReference type="SUPFAM" id="SSF142338">
    <property type="entry name" value="CofD-like"/>
    <property type="match status" value="1"/>
</dbReference>
<dbReference type="STRING" id="47311.MBCUT_15030"/>
<feature type="binding site" evidence="3">
    <location>
        <position position="88"/>
    </location>
    <ligand>
        <name>7,8-didemethyl-8-hydroxy-5-deazariboflavin</name>
        <dbReference type="ChEBI" id="CHEBI:59904"/>
    </ligand>
</feature>
<comment type="cofactor">
    <cofactor evidence="3">
        <name>Mg(2+)</name>
        <dbReference type="ChEBI" id="CHEBI:18420"/>
    </cofactor>
</comment>
<dbReference type="EMBL" id="LWMW01000117">
    <property type="protein sequence ID" value="KZX15506.1"/>
    <property type="molecule type" value="Genomic_DNA"/>
</dbReference>
<dbReference type="InterPro" id="IPR002882">
    <property type="entry name" value="CofD"/>
</dbReference>
<dbReference type="PATRIC" id="fig|47311.3.peg.1637"/>
<dbReference type="Gene3D" id="1.10.8.240">
    <property type="entry name" value="CofD-like domain"/>
    <property type="match status" value="1"/>
</dbReference>
<evidence type="ECO:0000256" key="2">
    <source>
        <dbReference type="ARBA" id="ARBA00022842"/>
    </source>
</evidence>
<feature type="binding site" evidence="3">
    <location>
        <position position="49"/>
    </location>
    <ligand>
        <name>7,8-didemethyl-8-hydroxy-5-deazariboflavin</name>
        <dbReference type="ChEBI" id="CHEBI:59904"/>
    </ligand>
</feature>
<dbReference type="GO" id="GO:0052645">
    <property type="term" value="P:F420-0 metabolic process"/>
    <property type="evidence" value="ECO:0007669"/>
    <property type="project" value="UniProtKB-UniRule"/>
</dbReference>
<dbReference type="GO" id="GO:0043743">
    <property type="term" value="F:LPPG:FO 2-phospho-L-lactate transferase activity"/>
    <property type="evidence" value="ECO:0007669"/>
    <property type="project" value="UniProtKB-EC"/>
</dbReference>
<comment type="catalytic activity">
    <reaction evidence="3">
        <text>(2S)-lactyl-2-diphospho-5'-guanosine + 7,8-didemethyl-8-hydroxy-5-deazariboflavin = oxidized coenzyme F420-0 + GMP + H(+)</text>
        <dbReference type="Rhea" id="RHEA:63444"/>
        <dbReference type="ChEBI" id="CHEBI:15378"/>
        <dbReference type="ChEBI" id="CHEBI:58115"/>
        <dbReference type="ChEBI" id="CHEBI:59435"/>
        <dbReference type="ChEBI" id="CHEBI:59904"/>
        <dbReference type="ChEBI" id="CHEBI:59907"/>
        <dbReference type="EC" id="2.7.8.28"/>
    </reaction>
</comment>
<dbReference type="GO" id="GO:0000287">
    <property type="term" value="F:magnesium ion binding"/>
    <property type="evidence" value="ECO:0007669"/>
    <property type="project" value="InterPro"/>
</dbReference>
<organism evidence="4 5">
    <name type="scientific">Methanobrevibacter cuticularis</name>
    <dbReference type="NCBI Taxonomy" id="47311"/>
    <lineage>
        <taxon>Archaea</taxon>
        <taxon>Methanobacteriati</taxon>
        <taxon>Methanobacteriota</taxon>
        <taxon>Methanomada group</taxon>
        <taxon>Methanobacteria</taxon>
        <taxon>Methanobacteriales</taxon>
        <taxon>Methanobacteriaceae</taxon>
        <taxon>Methanobrevibacter</taxon>
    </lineage>
</organism>
<sequence length="301" mass="33602">MITVLSGGTGTPKLIQGIKRVYDTSKLNIIVNTVENDYFSGVYVAADIDTVLYTLSDLINVETWYGIKDDTFITHEQLAKLGHDELLRIGDKDRGIKIQKTLLMEKYTLTRAVDIQRRKLGIKSKVLPMSDEHSQINIITDLGKLTFHDFLIKHQTKPKVLDIEYTKINPAPDIVETIEESETIIIGPSNPITSILPIVNLEGVEKALKNSYVVAISPIIGNSPVSGPAGKFMAALGYEVSSYGVGLMYKNFLDKFVIDEKDKELKIDIENLIKDVTITQTNMKNIHDKELLAKTVLGEVR</sequence>
<keyword evidence="5" id="KW-1185">Reference proteome</keyword>
<evidence type="ECO:0000256" key="1">
    <source>
        <dbReference type="ARBA" id="ARBA00022679"/>
    </source>
</evidence>
<dbReference type="Proteomes" id="UP000077275">
    <property type="component" value="Unassembled WGS sequence"/>
</dbReference>
<dbReference type="RefSeq" id="WP_067260070.1">
    <property type="nucleotide sequence ID" value="NZ_LWMW01000117.1"/>
</dbReference>
<name>A0A166DED5_9EURY</name>
<comment type="function">
    <text evidence="3">Catalyzes the transfer of the 2-phospholactate moiety from (2S)-lactyl-2-diphospho-5'-guanosine to 7,8-didemethyl-8-hydroxy-5-deazariboflavin (FO) with the formation of oxidized coenzyme F420-0 and GMP.</text>
</comment>
<evidence type="ECO:0000313" key="4">
    <source>
        <dbReference type="EMBL" id="KZX15506.1"/>
    </source>
</evidence>
<dbReference type="CDD" id="cd07186">
    <property type="entry name" value="CofD_like"/>
    <property type="match status" value="1"/>
</dbReference>
<dbReference type="PANTHER" id="PTHR43007:SF1">
    <property type="entry name" value="2-PHOSPHO-L-LACTATE TRANSFERASE"/>
    <property type="match status" value="1"/>
</dbReference>
<dbReference type="NCBIfam" id="TIGR01819">
    <property type="entry name" value="F420_cofD"/>
    <property type="match status" value="1"/>
</dbReference>
<dbReference type="EC" id="2.7.8.28" evidence="3"/>
<dbReference type="PANTHER" id="PTHR43007">
    <property type="entry name" value="2-PHOSPHO-L-LACTATE TRANSFERASE"/>
    <property type="match status" value="1"/>
</dbReference>
<accession>A0A166DED5</accession>
<gene>
    <name evidence="3 4" type="primary">cofD</name>
    <name evidence="4" type="ORF">MBCUT_15030</name>
</gene>
<dbReference type="Gene3D" id="3.40.50.10680">
    <property type="entry name" value="CofD-like domains"/>
    <property type="match status" value="1"/>
</dbReference>
<comment type="pathway">
    <text evidence="3">Cofactor biosynthesis; coenzyme F420 biosynthesis.</text>
</comment>
<comment type="similarity">
    <text evidence="3">Belongs to the CofD family.</text>
</comment>
<keyword evidence="1 3" id="KW-0808">Transferase</keyword>
<dbReference type="HAMAP" id="MF_01257">
    <property type="entry name" value="CofD"/>
    <property type="match status" value="1"/>
</dbReference>
<protein>
    <recommendedName>
        <fullName evidence="3">2-phospho-L-lactate transferase</fullName>
        <ecNumber evidence="3">2.7.8.28</ecNumber>
    </recommendedName>
    <alternativeName>
        <fullName evidence="3">EPPG:FO PEP transferase</fullName>
    </alternativeName>
</protein>
<dbReference type="InterPro" id="IPR038136">
    <property type="entry name" value="CofD-like_dom_sf"/>
</dbReference>
<dbReference type="Pfam" id="PF01933">
    <property type="entry name" value="CofD"/>
    <property type="match status" value="1"/>
</dbReference>
<evidence type="ECO:0000313" key="5">
    <source>
        <dbReference type="Proteomes" id="UP000077275"/>
    </source>
</evidence>
<proteinExistence type="inferred from homology"/>
<dbReference type="AlphaFoldDB" id="A0A166DED5"/>
<dbReference type="InterPro" id="IPR010115">
    <property type="entry name" value="FbiA/CofD"/>
</dbReference>
<keyword evidence="2 3" id="KW-0460">Magnesium</keyword>
<dbReference type="OrthoDB" id="59563at2157"/>